<feature type="region of interest" description="Disordered" evidence="1">
    <location>
        <begin position="1"/>
        <end position="70"/>
    </location>
</feature>
<comment type="caution">
    <text evidence="2">The sequence shown here is derived from an EMBL/GenBank/DDBJ whole genome shotgun (WGS) entry which is preliminary data.</text>
</comment>
<organism evidence="2 3">
    <name type="scientific">Stephania cephalantha</name>
    <dbReference type="NCBI Taxonomy" id="152367"/>
    <lineage>
        <taxon>Eukaryota</taxon>
        <taxon>Viridiplantae</taxon>
        <taxon>Streptophyta</taxon>
        <taxon>Embryophyta</taxon>
        <taxon>Tracheophyta</taxon>
        <taxon>Spermatophyta</taxon>
        <taxon>Magnoliopsida</taxon>
        <taxon>Ranunculales</taxon>
        <taxon>Menispermaceae</taxon>
        <taxon>Menispermoideae</taxon>
        <taxon>Cissampelideae</taxon>
        <taxon>Stephania</taxon>
    </lineage>
</organism>
<dbReference type="AlphaFoldDB" id="A0AAP0E9E1"/>
<name>A0AAP0E9E1_9MAGN</name>
<protein>
    <submittedName>
        <fullName evidence="2">Uncharacterized protein</fullName>
    </submittedName>
</protein>
<keyword evidence="3" id="KW-1185">Reference proteome</keyword>
<evidence type="ECO:0000313" key="3">
    <source>
        <dbReference type="Proteomes" id="UP001419268"/>
    </source>
</evidence>
<accession>A0AAP0E9E1</accession>
<evidence type="ECO:0000256" key="1">
    <source>
        <dbReference type="SAM" id="MobiDB-lite"/>
    </source>
</evidence>
<gene>
    <name evidence="2" type="ORF">Scep_028192</name>
</gene>
<feature type="compositionally biased region" description="Basic and acidic residues" evidence="1">
    <location>
        <begin position="1"/>
        <end position="32"/>
    </location>
</feature>
<reference evidence="2 3" key="1">
    <citation type="submission" date="2024-01" db="EMBL/GenBank/DDBJ databases">
        <title>Genome assemblies of Stephania.</title>
        <authorList>
            <person name="Yang L."/>
        </authorList>
    </citation>
    <scope>NUCLEOTIDE SEQUENCE [LARGE SCALE GENOMIC DNA]</scope>
    <source>
        <strain evidence="2">JXDWG</strain>
        <tissue evidence="2">Leaf</tissue>
    </source>
</reference>
<dbReference type="EMBL" id="JBBNAG010000012">
    <property type="protein sequence ID" value="KAK9089110.1"/>
    <property type="molecule type" value="Genomic_DNA"/>
</dbReference>
<proteinExistence type="predicted"/>
<sequence length="93" mass="10375">MRDREKKRERERRDSGEEDALELRRRERREISDGGAMSKAATMQQPRERRDSTRSNGRIGSDGSASATRLNLTRTGIMAVAGVACTVDHDGDA</sequence>
<dbReference type="Proteomes" id="UP001419268">
    <property type="component" value="Unassembled WGS sequence"/>
</dbReference>
<feature type="compositionally biased region" description="Polar residues" evidence="1">
    <location>
        <begin position="54"/>
        <end position="70"/>
    </location>
</feature>
<evidence type="ECO:0000313" key="2">
    <source>
        <dbReference type="EMBL" id="KAK9089110.1"/>
    </source>
</evidence>